<evidence type="ECO:0000256" key="1">
    <source>
        <dbReference type="ARBA" id="ARBA00004167"/>
    </source>
</evidence>
<dbReference type="Gene3D" id="1.10.10.1320">
    <property type="entry name" value="Anti-sigma factor, zinc-finger domain"/>
    <property type="match status" value="1"/>
</dbReference>
<keyword evidence="3" id="KW-1003">Cell membrane</keyword>
<keyword evidence="15" id="KW-0863">Zinc-finger</keyword>
<dbReference type="Pfam" id="PF13490">
    <property type="entry name" value="zf-HC2"/>
    <property type="match status" value="1"/>
</dbReference>
<dbReference type="AlphaFoldDB" id="A0A1G8ZKF2"/>
<evidence type="ECO:0000259" key="13">
    <source>
        <dbReference type="Pfam" id="PF10099"/>
    </source>
</evidence>
<evidence type="ECO:0000256" key="8">
    <source>
        <dbReference type="ARBA" id="ARBA00023163"/>
    </source>
</evidence>
<evidence type="ECO:0000256" key="12">
    <source>
        <dbReference type="SAM" id="Phobius"/>
    </source>
</evidence>
<evidence type="ECO:0000256" key="11">
    <source>
        <dbReference type="SAM" id="MobiDB-lite"/>
    </source>
</evidence>
<dbReference type="STRING" id="417292.SAMN05421806_10513"/>
<dbReference type="PANTHER" id="PTHR37461">
    <property type="entry name" value="ANTI-SIGMA-K FACTOR RSKA"/>
    <property type="match status" value="1"/>
</dbReference>
<dbReference type="GO" id="GO:0008270">
    <property type="term" value="F:zinc ion binding"/>
    <property type="evidence" value="ECO:0007669"/>
    <property type="project" value="UniProtKB-KW"/>
</dbReference>
<dbReference type="InterPro" id="IPR041916">
    <property type="entry name" value="Anti_sigma_zinc_sf"/>
</dbReference>
<keyword evidence="7 12" id="KW-0472">Membrane</keyword>
<dbReference type="GO" id="GO:0016989">
    <property type="term" value="F:sigma factor antagonist activity"/>
    <property type="evidence" value="ECO:0007669"/>
    <property type="project" value="TreeGrafter"/>
</dbReference>
<keyword evidence="6" id="KW-0805">Transcription regulation</keyword>
<name>A0A1G8ZKF2_9ACTN</name>
<dbReference type="InterPro" id="IPR027383">
    <property type="entry name" value="Znf_put"/>
</dbReference>
<evidence type="ECO:0000256" key="4">
    <source>
        <dbReference type="ARBA" id="ARBA00022692"/>
    </source>
</evidence>
<dbReference type="OrthoDB" id="153510at2"/>
<evidence type="ECO:0000256" key="5">
    <source>
        <dbReference type="ARBA" id="ARBA00022989"/>
    </source>
</evidence>
<evidence type="ECO:0000256" key="6">
    <source>
        <dbReference type="ARBA" id="ARBA00023015"/>
    </source>
</evidence>
<keyword evidence="5 12" id="KW-1133">Transmembrane helix</keyword>
<accession>A0A1G8ZKF2</accession>
<feature type="domain" description="Putative zinc-finger" evidence="14">
    <location>
        <begin position="11"/>
        <end position="37"/>
    </location>
</feature>
<evidence type="ECO:0000256" key="7">
    <source>
        <dbReference type="ARBA" id="ARBA00023136"/>
    </source>
</evidence>
<keyword evidence="15" id="KW-0862">Zinc</keyword>
<keyword evidence="4 12" id="KW-0812">Transmembrane</keyword>
<dbReference type="RefSeq" id="WP_093610052.1">
    <property type="nucleotide sequence ID" value="NZ_FNFF01000005.1"/>
</dbReference>
<dbReference type="Proteomes" id="UP000199155">
    <property type="component" value="Unassembled WGS sequence"/>
</dbReference>
<dbReference type="GO" id="GO:0005886">
    <property type="term" value="C:plasma membrane"/>
    <property type="evidence" value="ECO:0007669"/>
    <property type="project" value="UniProtKB-SubCell"/>
</dbReference>
<feature type="transmembrane region" description="Helical" evidence="12">
    <location>
        <begin position="96"/>
        <end position="116"/>
    </location>
</feature>
<keyword evidence="15" id="KW-0479">Metal-binding</keyword>
<protein>
    <recommendedName>
        <fullName evidence="10">Regulator of SigK</fullName>
    </recommendedName>
    <alternativeName>
        <fullName evidence="9">Sigma-K anti-sigma factor RskA</fullName>
    </alternativeName>
</protein>
<sequence length="247" mass="25407">MTAADLHTATGAYVLHALAPAEHAEFERHLAACEACAQEVAELAATAARLGLAVAAPAPALMKEQVLRRIRTVRQEPPRVAVRGRLQTWARGLPRFALAACVAAAAGFGGIALWQYEAAEDARTQARQVRESADELAAVLTAPDAETAVGELTGGARGTVVVSRARDRAAFLASGLPALPDGKVYQLWFDDGDAMRPAGLLGGTGSGQAVLLDGRIDGAGGMGLTVEPAGGSPQPTTEPLGVMPFPA</sequence>
<reference evidence="15 16" key="1">
    <citation type="submission" date="2016-10" db="EMBL/GenBank/DDBJ databases">
        <authorList>
            <person name="de Groot N.N."/>
        </authorList>
    </citation>
    <scope>NUCLEOTIDE SEQUENCE [LARGE SCALE GENOMIC DNA]</scope>
    <source>
        <strain evidence="15 16">CGMCC 4.5727</strain>
    </source>
</reference>
<dbReference type="PANTHER" id="PTHR37461:SF1">
    <property type="entry name" value="ANTI-SIGMA-K FACTOR RSKA"/>
    <property type="match status" value="1"/>
</dbReference>
<feature type="region of interest" description="Disordered" evidence="11">
    <location>
        <begin position="228"/>
        <end position="247"/>
    </location>
</feature>
<comment type="subcellular location">
    <subcellularLocation>
        <location evidence="2">Cell membrane</location>
    </subcellularLocation>
    <subcellularLocation>
        <location evidence="1">Membrane</location>
        <topology evidence="1">Single-pass membrane protein</topology>
    </subcellularLocation>
</comment>
<gene>
    <name evidence="15" type="ORF">SAMN05421806_10513</name>
</gene>
<dbReference type="InterPro" id="IPR051474">
    <property type="entry name" value="Anti-sigma-K/W_factor"/>
</dbReference>
<evidence type="ECO:0000256" key="2">
    <source>
        <dbReference type="ARBA" id="ARBA00004236"/>
    </source>
</evidence>
<dbReference type="Pfam" id="PF10099">
    <property type="entry name" value="RskA_C"/>
    <property type="match status" value="1"/>
</dbReference>
<dbReference type="GO" id="GO:0006417">
    <property type="term" value="P:regulation of translation"/>
    <property type="evidence" value="ECO:0007669"/>
    <property type="project" value="TreeGrafter"/>
</dbReference>
<evidence type="ECO:0000313" key="16">
    <source>
        <dbReference type="Proteomes" id="UP000199155"/>
    </source>
</evidence>
<proteinExistence type="predicted"/>
<evidence type="ECO:0000313" key="15">
    <source>
        <dbReference type="EMBL" id="SDK14865.1"/>
    </source>
</evidence>
<dbReference type="EMBL" id="FNFF01000005">
    <property type="protein sequence ID" value="SDK14865.1"/>
    <property type="molecule type" value="Genomic_DNA"/>
</dbReference>
<evidence type="ECO:0000256" key="9">
    <source>
        <dbReference type="ARBA" id="ARBA00029829"/>
    </source>
</evidence>
<dbReference type="InterPro" id="IPR018764">
    <property type="entry name" value="RskA_C"/>
</dbReference>
<evidence type="ECO:0000256" key="3">
    <source>
        <dbReference type="ARBA" id="ARBA00022475"/>
    </source>
</evidence>
<keyword evidence="8" id="KW-0804">Transcription</keyword>
<organism evidence="15 16">
    <name type="scientific">Streptomyces indicus</name>
    <dbReference type="NCBI Taxonomy" id="417292"/>
    <lineage>
        <taxon>Bacteria</taxon>
        <taxon>Bacillati</taxon>
        <taxon>Actinomycetota</taxon>
        <taxon>Actinomycetes</taxon>
        <taxon>Kitasatosporales</taxon>
        <taxon>Streptomycetaceae</taxon>
        <taxon>Streptomyces</taxon>
    </lineage>
</organism>
<evidence type="ECO:0000259" key="14">
    <source>
        <dbReference type="Pfam" id="PF13490"/>
    </source>
</evidence>
<feature type="domain" description="Anti-sigma K factor RskA C-terminal" evidence="13">
    <location>
        <begin position="98"/>
        <end position="239"/>
    </location>
</feature>
<keyword evidence="16" id="KW-1185">Reference proteome</keyword>
<evidence type="ECO:0000256" key="10">
    <source>
        <dbReference type="ARBA" id="ARBA00030803"/>
    </source>
</evidence>